<dbReference type="AlphaFoldDB" id="A0A3P1S872"/>
<evidence type="ECO:0000256" key="2">
    <source>
        <dbReference type="ARBA" id="ARBA00022741"/>
    </source>
</evidence>
<dbReference type="CDD" id="cd03221">
    <property type="entry name" value="ABCF_EF-3"/>
    <property type="match status" value="1"/>
</dbReference>
<feature type="coiled-coil region" evidence="4">
    <location>
        <begin position="562"/>
        <end position="617"/>
    </location>
</feature>
<comment type="caution">
    <text evidence="6">The sequence shown here is derived from an EMBL/GenBank/DDBJ whole genome shotgun (WGS) entry which is preliminary data.</text>
</comment>
<dbReference type="PANTHER" id="PTHR42855:SF1">
    <property type="entry name" value="ABC TRANSPORTER DOMAIN-CONTAINING PROTEIN"/>
    <property type="match status" value="1"/>
</dbReference>
<dbReference type="SMART" id="SM00382">
    <property type="entry name" value="AAA"/>
    <property type="match status" value="2"/>
</dbReference>
<dbReference type="InterPro" id="IPR003593">
    <property type="entry name" value="AAA+_ATPase"/>
</dbReference>
<name>A0A3P1S872_STRSA</name>
<dbReference type="Pfam" id="PF12848">
    <property type="entry name" value="ABC_tran_Xtn"/>
    <property type="match status" value="1"/>
</dbReference>
<dbReference type="SUPFAM" id="SSF52540">
    <property type="entry name" value="P-loop containing nucleoside triphosphate hydrolases"/>
    <property type="match status" value="2"/>
</dbReference>
<keyword evidence="2" id="KW-0547">Nucleotide-binding</keyword>
<feature type="domain" description="ABC transporter" evidence="5">
    <location>
        <begin position="317"/>
        <end position="534"/>
    </location>
</feature>
<feature type="domain" description="ABC transporter" evidence="5">
    <location>
        <begin position="4"/>
        <end position="252"/>
    </location>
</feature>
<dbReference type="GO" id="GO:0003677">
    <property type="term" value="F:DNA binding"/>
    <property type="evidence" value="ECO:0007669"/>
    <property type="project" value="InterPro"/>
</dbReference>
<keyword evidence="1" id="KW-0677">Repeat</keyword>
<dbReference type="RefSeq" id="WP_009660389.1">
    <property type="nucleotide sequence ID" value="NZ_JAKUVB010000001.1"/>
</dbReference>
<dbReference type="InterPro" id="IPR027417">
    <property type="entry name" value="P-loop_NTPase"/>
</dbReference>
<reference evidence="6 7" key="1">
    <citation type="submission" date="2018-11" db="EMBL/GenBank/DDBJ databases">
        <title>Genomes From Bacteria Associated with the Canine Oral Cavity: a Test Case for Automated Genome-Based Taxonomic Assignment.</title>
        <authorList>
            <person name="Coil D.A."/>
            <person name="Jospin G."/>
            <person name="Darling A.E."/>
            <person name="Wallis C."/>
            <person name="Davis I.J."/>
            <person name="Harris S."/>
            <person name="Eisen J.A."/>
            <person name="Holcombe L.J."/>
            <person name="O'Flynn C."/>
        </authorList>
    </citation>
    <scope>NUCLEOTIDE SEQUENCE [LARGE SCALE GENOMIC DNA]</scope>
    <source>
        <strain evidence="6 7">OH953</strain>
    </source>
</reference>
<dbReference type="FunFam" id="3.40.50.300:FF:000309">
    <property type="entry name" value="ABC transporter ATP-binding protein"/>
    <property type="match status" value="1"/>
</dbReference>
<dbReference type="Gene3D" id="1.10.287.380">
    <property type="entry name" value="Valyl-tRNA synthetase, C-terminal domain"/>
    <property type="match status" value="1"/>
</dbReference>
<evidence type="ECO:0000256" key="3">
    <source>
        <dbReference type="ARBA" id="ARBA00022840"/>
    </source>
</evidence>
<accession>A0A3P1S872</accession>
<dbReference type="Gene3D" id="3.40.50.300">
    <property type="entry name" value="P-loop containing nucleotide triphosphate hydrolases"/>
    <property type="match status" value="2"/>
</dbReference>
<keyword evidence="4" id="KW-0175">Coiled coil</keyword>
<dbReference type="GO" id="GO:0016887">
    <property type="term" value="F:ATP hydrolysis activity"/>
    <property type="evidence" value="ECO:0007669"/>
    <property type="project" value="InterPro"/>
</dbReference>
<evidence type="ECO:0000256" key="1">
    <source>
        <dbReference type="ARBA" id="ARBA00022737"/>
    </source>
</evidence>
<gene>
    <name evidence="6" type="ORF">EII39_02260</name>
</gene>
<evidence type="ECO:0000256" key="4">
    <source>
        <dbReference type="SAM" id="Coils"/>
    </source>
</evidence>
<dbReference type="GO" id="GO:0005524">
    <property type="term" value="F:ATP binding"/>
    <property type="evidence" value="ECO:0007669"/>
    <property type="project" value="UniProtKB-KW"/>
</dbReference>
<sequence>MSDFIVDKLTKSVGDKTVFRDISFIIHDLDRIGLIGVNGTGKTTLLDVLSGKSGFDGDVSPFSAKTGYKIAYLTQEPDFDEEQTVLDTVLSSDLREMQLIREYELLLTAYDESQQSRLEAVMAEMDSLHAWEIESQVKTVLSKLGLTNLSLKVGQLSGGLRRRVQLAQVLLGDADLLLLDEPTNHLDIDTIEWLTHFLKNLKKTVLFITHDRYFLDNISTRIFELDGGRLIEYQGNYQDYVRLKAEQDERDAALLHKKQQLYKQELSWMRRQPQARATKQQARINRFHDLKKDLVGQTTDSNLEMNFETSRIGKKVIEFQNVDFAYDQKPILSQFSLLIQNKDRIGIVGDNGVGKSTLLNLIVGKLRPQAGQLIIGETVRVAYFSQQIEGLDESKRVINYLQEVAEEVKIGGGTTSIAELLEQFLFPRSTHGTLIEKLSGGEKKRLYLLKLLLEKPNVLLLDEPTNDLDIATLTVLENFLQGFAGPVITVSHDRYFLDKVASKILAFEDGSIREFFGNYTDYLDEKAFLAERSAISQKTEKEKSTKVREEKKRMSYFEKQEWESIEADIEALEERISEIEVVMQENGSDFARLSELQQELDEQNEKLLEKYERYEYLSGLDG</sequence>
<evidence type="ECO:0000313" key="6">
    <source>
        <dbReference type="EMBL" id="RRC93339.1"/>
    </source>
</evidence>
<dbReference type="InterPro" id="IPR032524">
    <property type="entry name" value="ABC_tran_C"/>
</dbReference>
<protein>
    <submittedName>
        <fullName evidence="6">ABC transporter ATP-binding protein</fullName>
    </submittedName>
</protein>
<dbReference type="EMBL" id="RQZI01000002">
    <property type="protein sequence ID" value="RRC93339.1"/>
    <property type="molecule type" value="Genomic_DNA"/>
</dbReference>
<dbReference type="Pfam" id="PF00005">
    <property type="entry name" value="ABC_tran"/>
    <property type="match status" value="2"/>
</dbReference>
<dbReference type="InterPro" id="IPR003439">
    <property type="entry name" value="ABC_transporter-like_ATP-bd"/>
</dbReference>
<proteinExistence type="predicted"/>
<evidence type="ECO:0000313" key="7">
    <source>
        <dbReference type="Proteomes" id="UP000277597"/>
    </source>
</evidence>
<dbReference type="InterPro" id="IPR032781">
    <property type="entry name" value="ABC_tran_Xtn"/>
</dbReference>
<dbReference type="PANTHER" id="PTHR42855">
    <property type="entry name" value="ABC TRANSPORTER ATP-BINDING SUBUNIT"/>
    <property type="match status" value="1"/>
</dbReference>
<dbReference type="PROSITE" id="PS50893">
    <property type="entry name" value="ABC_TRANSPORTER_2"/>
    <property type="match status" value="2"/>
</dbReference>
<keyword evidence="3 6" id="KW-0067">ATP-binding</keyword>
<dbReference type="Proteomes" id="UP000277597">
    <property type="component" value="Unassembled WGS sequence"/>
</dbReference>
<organism evidence="6 7">
    <name type="scientific">Streptococcus sanguinis</name>
    <dbReference type="NCBI Taxonomy" id="1305"/>
    <lineage>
        <taxon>Bacteria</taxon>
        <taxon>Bacillati</taxon>
        <taxon>Bacillota</taxon>
        <taxon>Bacilli</taxon>
        <taxon>Lactobacillales</taxon>
        <taxon>Streptococcaceae</taxon>
        <taxon>Streptococcus</taxon>
    </lineage>
</organism>
<evidence type="ECO:0000259" key="5">
    <source>
        <dbReference type="PROSITE" id="PS50893"/>
    </source>
</evidence>
<dbReference type="Pfam" id="PF16326">
    <property type="entry name" value="ABC_tran_CTD"/>
    <property type="match status" value="1"/>
</dbReference>
<dbReference type="InterPro" id="IPR051309">
    <property type="entry name" value="ABCF_ATPase"/>
</dbReference>
<dbReference type="FunFam" id="3.40.50.300:FF:000011">
    <property type="entry name" value="Putative ABC transporter ATP-binding component"/>
    <property type="match status" value="1"/>
</dbReference>
<dbReference type="InterPro" id="IPR037118">
    <property type="entry name" value="Val-tRNA_synth_C_sf"/>
</dbReference>